<accession>R7ZZ44</accession>
<dbReference type="AlphaFoldDB" id="R7ZZ44"/>
<dbReference type="SUPFAM" id="SSF53335">
    <property type="entry name" value="S-adenosyl-L-methionine-dependent methyltransferases"/>
    <property type="match status" value="1"/>
</dbReference>
<protein>
    <recommendedName>
        <fullName evidence="3">Class I SAM-dependent methyltransferase</fullName>
    </recommendedName>
</protein>
<evidence type="ECO:0008006" key="3">
    <source>
        <dbReference type="Google" id="ProtNLM"/>
    </source>
</evidence>
<dbReference type="Gene3D" id="3.40.50.150">
    <property type="entry name" value="Vaccinia Virus protein VP39"/>
    <property type="match status" value="1"/>
</dbReference>
<sequence>MIKKLLKDSFFHVQYWYFTECWRTIKEQKSLGKVFRYYPQYMKSNLDYSKSPLFIGIPWITFEAIAYLESLIKPDFKVFEFGSGGSTRFFTERVSEVHSVEHDEAWYLKVGNELGHYHNSNLSWHTGVVVLKYNLDVVLDESEDNLDYSKYASSICGFPDDYFDLILVDGRARNACVSNSLRKLKKGGYLILDNSNRKSYIQSLDKLKSWSSITSFGPSRGTKKFTQTSIYKKPNHGI</sequence>
<dbReference type="InterPro" id="IPR029063">
    <property type="entry name" value="SAM-dependent_MTases_sf"/>
</dbReference>
<dbReference type="STRING" id="1232681.ADIS_0198"/>
<keyword evidence="2" id="KW-1185">Reference proteome</keyword>
<reference evidence="1 2" key="1">
    <citation type="submission" date="2013-02" db="EMBL/GenBank/DDBJ databases">
        <title>A novel strain isolated from Lonar lake, Maharashtra, India.</title>
        <authorList>
            <person name="Singh A."/>
        </authorList>
    </citation>
    <scope>NUCLEOTIDE SEQUENCE [LARGE SCALE GENOMIC DNA]</scope>
    <source>
        <strain evidence="1 2">AK24</strain>
    </source>
</reference>
<evidence type="ECO:0000313" key="2">
    <source>
        <dbReference type="Proteomes" id="UP000013909"/>
    </source>
</evidence>
<gene>
    <name evidence="1" type="ORF">ADIS_0198</name>
</gene>
<organism evidence="1 2">
    <name type="scientific">Lunatimonas lonarensis</name>
    <dbReference type="NCBI Taxonomy" id="1232681"/>
    <lineage>
        <taxon>Bacteria</taxon>
        <taxon>Pseudomonadati</taxon>
        <taxon>Bacteroidota</taxon>
        <taxon>Cytophagia</taxon>
        <taxon>Cytophagales</taxon>
        <taxon>Cyclobacteriaceae</taxon>
    </lineage>
</organism>
<comment type="caution">
    <text evidence="1">The sequence shown here is derived from an EMBL/GenBank/DDBJ whole genome shotgun (WGS) entry which is preliminary data.</text>
</comment>
<dbReference type="Proteomes" id="UP000013909">
    <property type="component" value="Unassembled WGS sequence"/>
</dbReference>
<name>R7ZZ44_9BACT</name>
<evidence type="ECO:0000313" key="1">
    <source>
        <dbReference type="EMBL" id="EON79318.1"/>
    </source>
</evidence>
<proteinExistence type="predicted"/>
<dbReference type="EMBL" id="AQHR01000008">
    <property type="protein sequence ID" value="EON79318.1"/>
    <property type="molecule type" value="Genomic_DNA"/>
</dbReference>